<dbReference type="InterPro" id="IPR029058">
    <property type="entry name" value="AB_hydrolase_fold"/>
</dbReference>
<feature type="chain" id="PRO_5046251532" evidence="1">
    <location>
        <begin position="21"/>
        <end position="473"/>
    </location>
</feature>
<dbReference type="CDD" id="cd00531">
    <property type="entry name" value="NTF2_like"/>
    <property type="match status" value="1"/>
</dbReference>
<dbReference type="Gene3D" id="1.10.10.800">
    <property type="match status" value="1"/>
</dbReference>
<dbReference type="EMBL" id="CP123000">
    <property type="protein sequence ID" value="WGI68436.1"/>
    <property type="molecule type" value="Genomic_DNA"/>
</dbReference>
<evidence type="ECO:0000256" key="1">
    <source>
        <dbReference type="SAM" id="SignalP"/>
    </source>
</evidence>
<dbReference type="InterPro" id="IPR037401">
    <property type="entry name" value="SnoaL-like"/>
</dbReference>
<dbReference type="Gene3D" id="3.40.50.1820">
    <property type="entry name" value="alpha/beta hydrolase"/>
    <property type="match status" value="1"/>
</dbReference>
<accession>A0ABY8M391</accession>
<dbReference type="InterPro" id="IPR000383">
    <property type="entry name" value="Xaa-Pro-like_dom"/>
</dbReference>
<reference evidence="4 5" key="1">
    <citation type="submission" date="2023-04" db="EMBL/GenBank/DDBJ databases">
        <title>Neorhizobium petrolearium OS53, complete genome.</title>
        <authorList>
            <person name="Yu T."/>
        </authorList>
    </citation>
    <scope>NUCLEOTIDE SEQUENCE [LARGE SCALE GENOMIC DNA]</scope>
    <source>
        <strain evidence="4 5">OS53</strain>
    </source>
</reference>
<dbReference type="SUPFAM" id="SSF54427">
    <property type="entry name" value="NTF2-like"/>
    <property type="match status" value="1"/>
</dbReference>
<name>A0ABY8M391_9HYPH</name>
<dbReference type="Pfam" id="PF13577">
    <property type="entry name" value="SnoaL_4"/>
    <property type="match status" value="1"/>
</dbReference>
<dbReference type="InterPro" id="IPR051411">
    <property type="entry name" value="Polyketide_trans_af380"/>
</dbReference>
<dbReference type="RefSeq" id="WP_227704993.1">
    <property type="nucleotide sequence ID" value="NZ_CP123000.1"/>
</dbReference>
<dbReference type="Gene3D" id="3.10.450.50">
    <property type="match status" value="1"/>
</dbReference>
<dbReference type="Pfam" id="PF02129">
    <property type="entry name" value="Peptidase_S15"/>
    <property type="match status" value="1"/>
</dbReference>
<evidence type="ECO:0000313" key="4">
    <source>
        <dbReference type="EMBL" id="WGI68436.1"/>
    </source>
</evidence>
<organism evidence="4 5">
    <name type="scientific">Neorhizobium petrolearium</name>
    <dbReference type="NCBI Taxonomy" id="515361"/>
    <lineage>
        <taxon>Bacteria</taxon>
        <taxon>Pseudomonadati</taxon>
        <taxon>Pseudomonadota</taxon>
        <taxon>Alphaproteobacteria</taxon>
        <taxon>Hyphomicrobiales</taxon>
        <taxon>Rhizobiaceae</taxon>
        <taxon>Rhizobium/Agrobacterium group</taxon>
        <taxon>Neorhizobium</taxon>
    </lineage>
</organism>
<evidence type="ECO:0000259" key="3">
    <source>
        <dbReference type="Pfam" id="PF13577"/>
    </source>
</evidence>
<sequence length="473" mass="51249">MKTTALSTFCAALMTSAAFAADIQTRKVSFGNEGTTIAGTLYLPADYQPGQKRPSVIVAGAWTSIKEQMSGLYAREMAERGFAALAFDYRGWGESGGAIRFKEDPATKTGDIAAAAAFMATLPEVDGDRINGLGICASAGYMAAAATGNANFASVALVAPWLHNRDIVNQVYGGPDGVSRLIATSREAEAAERRGQPQIITAASATDQTSLMYQIPYYTEEGRGLNPQYDNRFNLASWEPWLTYDSVALGAKLDEPVLIVHSEAAAVPQGAHAFYALLPGEKSELWLDGVSQFDFYDQPGPVTIAADAVAAHFNRPDHSAQPIDPQDRAAILDTITDIAAGADRHQWDRVRHAFADEVKLDYTSLWGGEAAIQPADAVIEQWSDFLPGFDETLHLVTNPTITAIRGATATAEADFQATHRIDNDFWVLMGHYRYELTKVSDAWKVSALTMTYTHETGDRGLVARAAERARQTR</sequence>
<keyword evidence="1" id="KW-0732">Signal</keyword>
<evidence type="ECO:0000313" key="5">
    <source>
        <dbReference type="Proteomes" id="UP001227095"/>
    </source>
</evidence>
<dbReference type="PANTHER" id="PTHR47751:SF1">
    <property type="entry name" value="SUPERFAMILY HYDROLASE, PUTATIVE (AFU_ORTHOLOGUE AFUA_2G16580)-RELATED"/>
    <property type="match status" value="1"/>
</dbReference>
<proteinExistence type="predicted"/>
<evidence type="ECO:0000259" key="2">
    <source>
        <dbReference type="Pfam" id="PF02129"/>
    </source>
</evidence>
<gene>
    <name evidence="4" type="ORF">QEO92_26375</name>
</gene>
<feature type="signal peptide" evidence="1">
    <location>
        <begin position="1"/>
        <end position="20"/>
    </location>
</feature>
<feature type="domain" description="Xaa-Pro dipeptidyl-peptidase-like" evidence="2">
    <location>
        <begin position="34"/>
        <end position="287"/>
    </location>
</feature>
<dbReference type="Proteomes" id="UP001227095">
    <property type="component" value="Chromosome"/>
</dbReference>
<dbReference type="PANTHER" id="PTHR47751">
    <property type="entry name" value="SUPERFAMILY HYDROLASE, PUTATIVE (AFU_ORTHOLOGUE AFUA_2G16580)-RELATED"/>
    <property type="match status" value="1"/>
</dbReference>
<dbReference type="SUPFAM" id="SSF53474">
    <property type="entry name" value="alpha/beta-Hydrolases"/>
    <property type="match status" value="1"/>
</dbReference>
<feature type="domain" description="SnoaL-like" evidence="3">
    <location>
        <begin position="326"/>
        <end position="448"/>
    </location>
</feature>
<keyword evidence="5" id="KW-1185">Reference proteome</keyword>
<protein>
    <submittedName>
        <fullName evidence="4">Nuclear transport factor 2 family protein</fullName>
    </submittedName>
</protein>
<dbReference type="InterPro" id="IPR032710">
    <property type="entry name" value="NTF2-like_dom_sf"/>
</dbReference>